<feature type="compositionally biased region" description="Polar residues" evidence="1">
    <location>
        <begin position="32"/>
        <end position="43"/>
    </location>
</feature>
<feature type="compositionally biased region" description="Polar residues" evidence="1">
    <location>
        <begin position="130"/>
        <end position="142"/>
    </location>
</feature>
<comment type="caution">
    <text evidence="2">The sequence shown here is derived from an EMBL/GenBank/DDBJ whole genome shotgun (WGS) entry which is preliminary data.</text>
</comment>
<gene>
    <name evidence="2" type="ORF">Fot_22469</name>
</gene>
<feature type="region of interest" description="Disordered" evidence="1">
    <location>
        <begin position="107"/>
        <end position="142"/>
    </location>
</feature>
<protein>
    <recommendedName>
        <fullName evidence="4">BZIP domain-containing protein</fullName>
    </recommendedName>
</protein>
<keyword evidence="3" id="KW-1185">Reference proteome</keyword>
<evidence type="ECO:0000313" key="2">
    <source>
        <dbReference type="EMBL" id="KAL2529868.1"/>
    </source>
</evidence>
<proteinExistence type="predicted"/>
<feature type="compositionally biased region" description="Polar residues" evidence="1">
    <location>
        <begin position="66"/>
        <end position="86"/>
    </location>
</feature>
<feature type="compositionally biased region" description="Basic residues" evidence="1">
    <location>
        <begin position="21"/>
        <end position="30"/>
    </location>
</feature>
<dbReference type="AlphaFoldDB" id="A0ABD1UYT5"/>
<evidence type="ECO:0000256" key="1">
    <source>
        <dbReference type="SAM" id="MobiDB-lite"/>
    </source>
</evidence>
<evidence type="ECO:0008006" key="4">
    <source>
        <dbReference type="Google" id="ProtNLM"/>
    </source>
</evidence>
<reference evidence="3" key="1">
    <citation type="submission" date="2024-07" db="EMBL/GenBank/DDBJ databases">
        <title>Two chromosome-level genome assemblies of Korean endemic species Abeliophyllum distichum and Forsythia ovata (Oleaceae).</title>
        <authorList>
            <person name="Jang H."/>
        </authorList>
    </citation>
    <scope>NUCLEOTIDE SEQUENCE [LARGE SCALE GENOMIC DNA]</scope>
</reference>
<dbReference type="EMBL" id="JBFOLJ010000006">
    <property type="protein sequence ID" value="KAL2529868.1"/>
    <property type="molecule type" value="Genomic_DNA"/>
</dbReference>
<organism evidence="2 3">
    <name type="scientific">Forsythia ovata</name>
    <dbReference type="NCBI Taxonomy" id="205694"/>
    <lineage>
        <taxon>Eukaryota</taxon>
        <taxon>Viridiplantae</taxon>
        <taxon>Streptophyta</taxon>
        <taxon>Embryophyta</taxon>
        <taxon>Tracheophyta</taxon>
        <taxon>Spermatophyta</taxon>
        <taxon>Magnoliopsida</taxon>
        <taxon>eudicotyledons</taxon>
        <taxon>Gunneridae</taxon>
        <taxon>Pentapetalae</taxon>
        <taxon>asterids</taxon>
        <taxon>lamiids</taxon>
        <taxon>Lamiales</taxon>
        <taxon>Oleaceae</taxon>
        <taxon>Forsythieae</taxon>
        <taxon>Forsythia</taxon>
    </lineage>
</organism>
<name>A0ABD1UYT5_9LAMI</name>
<dbReference type="Proteomes" id="UP001604277">
    <property type="component" value="Unassembled WGS sequence"/>
</dbReference>
<accession>A0ABD1UYT5</accession>
<feature type="region of interest" description="Disordered" evidence="1">
    <location>
        <begin position="1"/>
        <end position="86"/>
    </location>
</feature>
<feature type="compositionally biased region" description="Basic and acidic residues" evidence="1">
    <location>
        <begin position="110"/>
        <end position="119"/>
    </location>
</feature>
<evidence type="ECO:0000313" key="3">
    <source>
        <dbReference type="Proteomes" id="UP001604277"/>
    </source>
</evidence>
<sequence>MEDWFNAPLEEVEIQTDNQRTAKKKGKLTPKRGSTSASHQADQPESMLQFMPTPGLSMRPVEINMRSGQSTSSPVAEGISNPQTEATVIRTEEVDISPMVDELEQLNSEEATRTRAERARARRQRNRNAIQSVYKTRSRTNA</sequence>